<feature type="transmembrane region" description="Helical" evidence="1">
    <location>
        <begin position="5"/>
        <end position="22"/>
    </location>
</feature>
<proteinExistence type="predicted"/>
<name>A0A6F9E2T6_9BACL</name>
<dbReference type="AlphaFoldDB" id="A0A6F9E2T6"/>
<evidence type="ECO:0000313" key="2">
    <source>
        <dbReference type="EMBL" id="CAB3392083.1"/>
    </source>
</evidence>
<feature type="transmembrane region" description="Helical" evidence="1">
    <location>
        <begin position="56"/>
        <end position="77"/>
    </location>
</feature>
<dbReference type="Proteomes" id="UP000502196">
    <property type="component" value="Chromosome"/>
</dbReference>
<evidence type="ECO:0000313" key="3">
    <source>
        <dbReference type="Proteomes" id="UP000502196"/>
    </source>
</evidence>
<protein>
    <submittedName>
        <fullName evidence="2">Uncharacterized protein</fullName>
    </submittedName>
</protein>
<reference evidence="2 3" key="1">
    <citation type="submission" date="2020-04" db="EMBL/GenBank/DDBJ databases">
        <authorList>
            <person name="Hogendoorn C."/>
        </authorList>
    </citation>
    <scope>NUCLEOTIDE SEQUENCE [LARGE SCALE GENOMIC DNA]</scope>
    <source>
        <strain evidence="2">COOX1</strain>
    </source>
</reference>
<sequence>MVRKVSLIVTVILVAIAVGYFIRDVRTWQWEQSLSPDMRRLYYFDDIRPVDLKASAIHTAAFIAAVSLFEWLFLMALPPESEGKDRE</sequence>
<organism evidence="2 3">
    <name type="scientific">Kyrpidia spormannii</name>
    <dbReference type="NCBI Taxonomy" id="2055160"/>
    <lineage>
        <taxon>Bacteria</taxon>
        <taxon>Bacillati</taxon>
        <taxon>Bacillota</taxon>
        <taxon>Bacilli</taxon>
        <taxon>Bacillales</taxon>
        <taxon>Alicyclobacillaceae</taxon>
        <taxon>Kyrpidia</taxon>
    </lineage>
</organism>
<keyword evidence="1" id="KW-1133">Transmembrane helix</keyword>
<keyword evidence="1" id="KW-0812">Transmembrane</keyword>
<dbReference type="EMBL" id="LR792683">
    <property type="protein sequence ID" value="CAB3392083.1"/>
    <property type="molecule type" value="Genomic_DNA"/>
</dbReference>
<accession>A0A6F9E2T6</accession>
<dbReference type="RefSeq" id="WP_170085264.1">
    <property type="nucleotide sequence ID" value="NZ_CP024955.1"/>
</dbReference>
<gene>
    <name evidence="2" type="ORF">COOX1_1233</name>
</gene>
<keyword evidence="1" id="KW-0472">Membrane</keyword>
<evidence type="ECO:0000256" key="1">
    <source>
        <dbReference type="SAM" id="Phobius"/>
    </source>
</evidence>